<comment type="caution">
    <text evidence="1">The sequence shown here is derived from an EMBL/GenBank/DDBJ whole genome shotgun (WGS) entry which is preliminary data.</text>
</comment>
<dbReference type="AlphaFoldDB" id="A0A9D2BEH1"/>
<reference evidence="1" key="1">
    <citation type="journal article" date="2021" name="PeerJ">
        <title>Extensive microbial diversity within the chicken gut microbiome revealed by metagenomics and culture.</title>
        <authorList>
            <person name="Gilroy R."/>
            <person name="Ravi A."/>
            <person name="Getino M."/>
            <person name="Pursley I."/>
            <person name="Horton D.L."/>
            <person name="Alikhan N.F."/>
            <person name="Baker D."/>
            <person name="Gharbi K."/>
            <person name="Hall N."/>
            <person name="Watson M."/>
            <person name="Adriaenssens E.M."/>
            <person name="Foster-Nyarko E."/>
            <person name="Jarju S."/>
            <person name="Secka A."/>
            <person name="Antonio M."/>
            <person name="Oren A."/>
            <person name="Chaudhuri R.R."/>
            <person name="La Ragione R."/>
            <person name="Hildebrand F."/>
            <person name="Pallen M.J."/>
        </authorList>
    </citation>
    <scope>NUCLEOTIDE SEQUENCE</scope>
    <source>
        <strain evidence="1">ChiSxjej3B15-1167</strain>
    </source>
</reference>
<accession>A0A9D2BEH1</accession>
<dbReference type="InterPro" id="IPR014208">
    <property type="entry name" value="Spore_III_D"/>
</dbReference>
<sequence length="84" mass="9926">MKQYMENRILSIAHYTVDHNSTVRSTARKFGISKSTVHKDLTERLPQIDHHLAEEVRDILDVNKSERHIRGGMATRRKYLQLQR</sequence>
<gene>
    <name evidence="1" type="primary">spoIIID</name>
    <name evidence="1" type="ORF">H9849_08660</name>
</gene>
<organism evidence="1 2">
    <name type="scientific">Candidatus Anaerobutyricum stercoripullorum</name>
    <dbReference type="NCBI Taxonomy" id="2838456"/>
    <lineage>
        <taxon>Bacteria</taxon>
        <taxon>Bacillati</taxon>
        <taxon>Bacillota</taxon>
        <taxon>Clostridia</taxon>
        <taxon>Lachnospirales</taxon>
        <taxon>Lachnospiraceae</taxon>
        <taxon>Anaerobutyricum</taxon>
    </lineage>
</organism>
<evidence type="ECO:0000313" key="1">
    <source>
        <dbReference type="EMBL" id="HIX73078.1"/>
    </source>
</evidence>
<evidence type="ECO:0000313" key="2">
    <source>
        <dbReference type="Proteomes" id="UP000886805"/>
    </source>
</evidence>
<dbReference type="Pfam" id="PF12116">
    <property type="entry name" value="SpoIIID"/>
    <property type="match status" value="1"/>
</dbReference>
<name>A0A9D2BEH1_9FIRM</name>
<proteinExistence type="predicted"/>
<reference evidence="1" key="2">
    <citation type="submission" date="2021-04" db="EMBL/GenBank/DDBJ databases">
        <authorList>
            <person name="Gilroy R."/>
        </authorList>
    </citation>
    <scope>NUCLEOTIDE SEQUENCE</scope>
    <source>
        <strain evidence="1">ChiSxjej3B15-1167</strain>
    </source>
</reference>
<dbReference type="NCBIfam" id="TIGR02844">
    <property type="entry name" value="spore_III_D"/>
    <property type="match status" value="1"/>
</dbReference>
<dbReference type="EMBL" id="DXEQ01000259">
    <property type="protein sequence ID" value="HIX73078.1"/>
    <property type="molecule type" value="Genomic_DNA"/>
</dbReference>
<protein>
    <submittedName>
        <fullName evidence="1">Sporulation transcriptional regulator SpoIIID</fullName>
    </submittedName>
</protein>
<dbReference type="Proteomes" id="UP000886805">
    <property type="component" value="Unassembled WGS sequence"/>
</dbReference>